<dbReference type="AlphaFoldDB" id="C4JU73"/>
<organism evidence="2 3">
    <name type="scientific">Uncinocarpus reesii (strain UAMH 1704)</name>
    <dbReference type="NCBI Taxonomy" id="336963"/>
    <lineage>
        <taxon>Eukaryota</taxon>
        <taxon>Fungi</taxon>
        <taxon>Dikarya</taxon>
        <taxon>Ascomycota</taxon>
        <taxon>Pezizomycotina</taxon>
        <taxon>Eurotiomycetes</taxon>
        <taxon>Eurotiomycetidae</taxon>
        <taxon>Onygenales</taxon>
        <taxon>Onygenaceae</taxon>
        <taxon>Uncinocarpus</taxon>
    </lineage>
</organism>
<feature type="region of interest" description="Disordered" evidence="1">
    <location>
        <begin position="42"/>
        <end position="65"/>
    </location>
</feature>
<sequence>MTFLQPFPTCLLARTVVPTWVRGVATVGIKLPALRIIVAKDKERSEQGQRVNSNNRHALPPRSQRAEAEIYKNEPKRGAMVYFYQGEVASRPKRSNNSFPGVKKK</sequence>
<reference evidence="3" key="1">
    <citation type="journal article" date="2009" name="Genome Res.">
        <title>Comparative genomic analyses of the human fungal pathogens Coccidioides and their relatives.</title>
        <authorList>
            <person name="Sharpton T.J."/>
            <person name="Stajich J.E."/>
            <person name="Rounsley S.D."/>
            <person name="Gardner M.J."/>
            <person name="Wortman J.R."/>
            <person name="Jordar V.S."/>
            <person name="Maiti R."/>
            <person name="Kodira C.D."/>
            <person name="Neafsey D.E."/>
            <person name="Zeng Q."/>
            <person name="Hung C.-Y."/>
            <person name="McMahan C."/>
            <person name="Muszewska A."/>
            <person name="Grynberg M."/>
            <person name="Mandel M.A."/>
            <person name="Kellner E.M."/>
            <person name="Barker B.M."/>
            <person name="Galgiani J.N."/>
            <person name="Orbach M.J."/>
            <person name="Kirkland T.N."/>
            <person name="Cole G.T."/>
            <person name="Henn M.R."/>
            <person name="Birren B.W."/>
            <person name="Taylor J.W."/>
        </authorList>
    </citation>
    <scope>NUCLEOTIDE SEQUENCE [LARGE SCALE GENOMIC DNA]</scope>
    <source>
        <strain evidence="3">UAMH 1704</strain>
    </source>
</reference>
<name>C4JU73_UNCRE</name>
<dbReference type="HOGENOM" id="CLU_2238625_0_0_1"/>
<proteinExistence type="predicted"/>
<evidence type="ECO:0000313" key="3">
    <source>
        <dbReference type="Proteomes" id="UP000002058"/>
    </source>
</evidence>
<gene>
    <name evidence="2" type="ORF">UREG_06012</name>
</gene>
<evidence type="ECO:0000313" key="2">
    <source>
        <dbReference type="EMBL" id="EEP81170.1"/>
    </source>
</evidence>
<dbReference type="GeneID" id="8438918"/>
<evidence type="ECO:0000256" key="1">
    <source>
        <dbReference type="SAM" id="MobiDB-lite"/>
    </source>
</evidence>
<dbReference type="VEuPathDB" id="FungiDB:UREG_06012"/>
<dbReference type="EMBL" id="CH476617">
    <property type="protein sequence ID" value="EEP81170.1"/>
    <property type="molecule type" value="Genomic_DNA"/>
</dbReference>
<dbReference type="KEGG" id="ure:UREG_06012"/>
<dbReference type="InParanoid" id="C4JU73"/>
<dbReference type="RefSeq" id="XP_002585323.1">
    <property type="nucleotide sequence ID" value="XM_002585277.1"/>
</dbReference>
<accession>C4JU73</accession>
<keyword evidence="3" id="KW-1185">Reference proteome</keyword>
<protein>
    <submittedName>
        <fullName evidence="2">Uncharacterized protein</fullName>
    </submittedName>
</protein>
<dbReference type="Proteomes" id="UP000002058">
    <property type="component" value="Unassembled WGS sequence"/>
</dbReference>